<dbReference type="Pfam" id="PF04333">
    <property type="entry name" value="MlaA"/>
    <property type="match status" value="1"/>
</dbReference>
<feature type="region of interest" description="Disordered" evidence="3">
    <location>
        <begin position="242"/>
        <end position="263"/>
    </location>
</feature>
<evidence type="ECO:0000256" key="1">
    <source>
        <dbReference type="ARBA" id="ARBA00010634"/>
    </source>
</evidence>
<comment type="similarity">
    <text evidence="1">Belongs to the MlaA family.</text>
</comment>
<proteinExistence type="inferred from homology"/>
<evidence type="ECO:0000313" key="5">
    <source>
        <dbReference type="EMBL" id="NYZ22014.1"/>
    </source>
</evidence>
<sequence>MPRSFLAVLLLLLPLQTLAPATARAESQAEAPPGTPWFDTYSRIMFSLNQAVYGALERKADPGNNEAAAAPPPAWLTGVGNMAANLVNEPMSVVSALVAGEPQAAAAAAGRFAVNSTVGLLGWYDVARGWGLEPYHTDLGLALCAHGVGEGPYLVLPFIGPRTLRDGITDVVVTNVLLYSMFAPLLPANSGWQTIVMVESIEIVADMAATRQIDTRAKALAFDDYDAMRDRYLTQRRARCAALTGQSSEPSPAPPSGPVAAAR</sequence>
<dbReference type="EMBL" id="JABFDB010000014">
    <property type="protein sequence ID" value="NYZ22014.1"/>
    <property type="molecule type" value="Genomic_DNA"/>
</dbReference>
<protein>
    <submittedName>
        <fullName evidence="5">VacJ-like lipoprotein</fullName>
    </submittedName>
</protein>
<dbReference type="InterPro" id="IPR007428">
    <property type="entry name" value="MlaA"/>
</dbReference>
<dbReference type="Proteomes" id="UP000584642">
    <property type="component" value="Unassembled WGS sequence"/>
</dbReference>
<evidence type="ECO:0000256" key="4">
    <source>
        <dbReference type="SAM" id="SignalP"/>
    </source>
</evidence>
<reference evidence="5 6" key="1">
    <citation type="submission" date="2020-05" db="EMBL/GenBank/DDBJ databases">
        <title>Azospirillum oleiclasticum sp. nov, a nitrogen-fixing and heavy crude oil-emulsifying bacterium isolated from the crude oil of Yumen Oilfield.</title>
        <authorList>
            <person name="Wu D."/>
            <person name="Cai M."/>
            <person name="Zhang X."/>
        </authorList>
    </citation>
    <scope>NUCLEOTIDE SEQUENCE [LARGE SCALE GENOMIC DNA]</scope>
    <source>
        <strain evidence="5 6">ROY-1-1-2</strain>
    </source>
</reference>
<name>A0ABX2TCW2_9PROT</name>
<dbReference type="PRINTS" id="PR01805">
    <property type="entry name" value="VACJLIPOPROT"/>
</dbReference>
<evidence type="ECO:0000256" key="2">
    <source>
        <dbReference type="ARBA" id="ARBA00022729"/>
    </source>
</evidence>
<organism evidence="5 6">
    <name type="scientific">Azospirillum oleiclasticum</name>
    <dbReference type="NCBI Taxonomy" id="2735135"/>
    <lineage>
        <taxon>Bacteria</taxon>
        <taxon>Pseudomonadati</taxon>
        <taxon>Pseudomonadota</taxon>
        <taxon>Alphaproteobacteria</taxon>
        <taxon>Rhodospirillales</taxon>
        <taxon>Azospirillaceae</taxon>
        <taxon>Azospirillum</taxon>
    </lineage>
</organism>
<dbReference type="RefSeq" id="WP_180283782.1">
    <property type="nucleotide sequence ID" value="NZ_JABFDB010000014.1"/>
</dbReference>
<comment type="caution">
    <text evidence="5">The sequence shown here is derived from an EMBL/GenBank/DDBJ whole genome shotgun (WGS) entry which is preliminary data.</text>
</comment>
<dbReference type="PANTHER" id="PTHR30035:SF3">
    <property type="entry name" value="INTERMEMBRANE PHOSPHOLIPID TRANSPORT SYSTEM LIPOPROTEIN MLAA"/>
    <property type="match status" value="1"/>
</dbReference>
<feature type="signal peptide" evidence="4">
    <location>
        <begin position="1"/>
        <end position="19"/>
    </location>
</feature>
<gene>
    <name evidence="5" type="ORF">HND93_20050</name>
</gene>
<evidence type="ECO:0000313" key="6">
    <source>
        <dbReference type="Proteomes" id="UP000584642"/>
    </source>
</evidence>
<feature type="chain" id="PRO_5046050685" evidence="4">
    <location>
        <begin position="20"/>
        <end position="263"/>
    </location>
</feature>
<evidence type="ECO:0000256" key="3">
    <source>
        <dbReference type="SAM" id="MobiDB-lite"/>
    </source>
</evidence>
<accession>A0ABX2TCW2</accession>
<keyword evidence="6" id="KW-1185">Reference proteome</keyword>
<keyword evidence="2 4" id="KW-0732">Signal</keyword>
<dbReference type="PANTHER" id="PTHR30035">
    <property type="entry name" value="LIPOPROTEIN VACJ-RELATED"/>
    <property type="match status" value="1"/>
</dbReference>